<evidence type="ECO:0000256" key="1">
    <source>
        <dbReference type="ARBA" id="ARBA00006857"/>
    </source>
</evidence>
<dbReference type="Proteomes" id="UP000675881">
    <property type="component" value="Chromosome 14"/>
</dbReference>
<evidence type="ECO:0000256" key="2">
    <source>
        <dbReference type="ARBA" id="ARBA00022980"/>
    </source>
</evidence>
<keyword evidence="7" id="KW-1185">Reference proteome</keyword>
<feature type="compositionally biased region" description="Basic residues" evidence="5">
    <location>
        <begin position="57"/>
        <end position="68"/>
    </location>
</feature>
<evidence type="ECO:0000256" key="3">
    <source>
        <dbReference type="ARBA" id="ARBA00023274"/>
    </source>
</evidence>
<accession>A0A7R8CKW0</accession>
<reference evidence="6" key="1">
    <citation type="submission" date="2021-02" db="EMBL/GenBank/DDBJ databases">
        <authorList>
            <person name="Bekaert M."/>
        </authorList>
    </citation>
    <scope>NUCLEOTIDE SEQUENCE</scope>
    <source>
        <strain evidence="6">IoA-00</strain>
    </source>
</reference>
<dbReference type="EMBL" id="HG994593">
    <property type="protein sequence ID" value="CAF2848685.1"/>
    <property type="molecule type" value="Genomic_DNA"/>
</dbReference>
<dbReference type="GO" id="GO:0003723">
    <property type="term" value="F:RNA binding"/>
    <property type="evidence" value="ECO:0007669"/>
    <property type="project" value="TreeGrafter"/>
</dbReference>
<sequence length="268" mass="30861">MKWIPTPSIFFPFFTRYQDGCISVHGCPRSTRPDKARRLGHKNKQGFVIYRIAMRRGGRKRPVPKGKPKTSGAVKQQKPERNFTIHCRGTYSTSKYFEVILIDPHHKAIRRDPKINWMCRAVQKHRELRGLTAAGKKSRGLGKGSNFTQTIGGSRRAAWLRRNSLKFKGDNFDCFFYLTQSLSRKVQESGLQIEYVENSDFSLKIRILTALAFISPEEVIEAFEILYNVMPEISIPVVDFFEDRYIGSLIILVDVSPLLIFDIDVERS</sequence>
<dbReference type="Gene3D" id="3.40.1120.10">
    <property type="entry name" value="Ribosomal protein l15e"/>
    <property type="match status" value="2"/>
</dbReference>
<dbReference type="PANTHER" id="PTHR11847:SF4">
    <property type="entry name" value="LARGE RIBOSOMAL SUBUNIT PROTEIN EL15"/>
    <property type="match status" value="1"/>
</dbReference>
<dbReference type="GO" id="GO:0003735">
    <property type="term" value="F:structural constituent of ribosome"/>
    <property type="evidence" value="ECO:0007669"/>
    <property type="project" value="InterPro"/>
</dbReference>
<evidence type="ECO:0000313" key="7">
    <source>
        <dbReference type="Proteomes" id="UP000675881"/>
    </source>
</evidence>
<dbReference type="InterPro" id="IPR000439">
    <property type="entry name" value="Ribosomal_eL15"/>
</dbReference>
<keyword evidence="3 4" id="KW-0687">Ribonucleoprotein</keyword>
<gene>
    <name evidence="6" type="ORF">LSAA_4670</name>
</gene>
<organism evidence="6 7">
    <name type="scientific">Lepeophtheirus salmonis</name>
    <name type="common">Salmon louse</name>
    <name type="synonym">Caligus salmonis</name>
    <dbReference type="NCBI Taxonomy" id="72036"/>
    <lineage>
        <taxon>Eukaryota</taxon>
        <taxon>Metazoa</taxon>
        <taxon>Ecdysozoa</taxon>
        <taxon>Arthropoda</taxon>
        <taxon>Crustacea</taxon>
        <taxon>Multicrustacea</taxon>
        <taxon>Hexanauplia</taxon>
        <taxon>Copepoda</taxon>
        <taxon>Siphonostomatoida</taxon>
        <taxon>Caligidae</taxon>
        <taxon>Lepeophtheirus</taxon>
    </lineage>
</organism>
<dbReference type="PANTHER" id="PTHR11847">
    <property type="entry name" value="RIBOSOMAL PROTEIN L15"/>
    <property type="match status" value="1"/>
</dbReference>
<dbReference type="AlphaFoldDB" id="A0A7R8CKW0"/>
<evidence type="ECO:0000313" key="6">
    <source>
        <dbReference type="EMBL" id="CAF2848685.1"/>
    </source>
</evidence>
<comment type="similarity">
    <text evidence="1 4">Belongs to the eukaryotic ribosomal protein eL15 family.</text>
</comment>
<proteinExistence type="inferred from homology"/>
<dbReference type="InterPro" id="IPR024794">
    <property type="entry name" value="Rbsml_eL15_core_dom_sf"/>
</dbReference>
<dbReference type="GO" id="GO:0022625">
    <property type="term" value="C:cytosolic large ribosomal subunit"/>
    <property type="evidence" value="ECO:0007669"/>
    <property type="project" value="TreeGrafter"/>
</dbReference>
<dbReference type="InterPro" id="IPR012678">
    <property type="entry name" value="Ribosomal_uL23/eL15/eS24_sf"/>
</dbReference>
<keyword evidence="2 4" id="KW-0689">Ribosomal protein</keyword>
<protein>
    <recommendedName>
        <fullName evidence="4">Ribosomal protein L15</fullName>
    </recommendedName>
</protein>
<dbReference type="GO" id="GO:0002181">
    <property type="term" value="P:cytoplasmic translation"/>
    <property type="evidence" value="ECO:0007669"/>
    <property type="project" value="TreeGrafter"/>
</dbReference>
<dbReference type="Pfam" id="PF00827">
    <property type="entry name" value="Ribosomal_L15e"/>
    <property type="match status" value="2"/>
</dbReference>
<dbReference type="SUPFAM" id="SSF54189">
    <property type="entry name" value="Ribosomal proteins S24e, L23 and L15e"/>
    <property type="match status" value="1"/>
</dbReference>
<dbReference type="SMART" id="SM01384">
    <property type="entry name" value="Ribosomal_L15e"/>
    <property type="match status" value="1"/>
</dbReference>
<feature type="region of interest" description="Disordered" evidence="5">
    <location>
        <begin position="57"/>
        <end position="78"/>
    </location>
</feature>
<evidence type="ECO:0000256" key="5">
    <source>
        <dbReference type="SAM" id="MobiDB-lite"/>
    </source>
</evidence>
<dbReference type="OrthoDB" id="10255148at2759"/>
<name>A0A7R8CKW0_LEPSM</name>
<evidence type="ECO:0000256" key="4">
    <source>
        <dbReference type="RuleBase" id="RU000663"/>
    </source>
</evidence>